<dbReference type="Proteomes" id="UP000520767">
    <property type="component" value="Unassembled WGS sequence"/>
</dbReference>
<dbReference type="EMBL" id="JACHJQ010000002">
    <property type="protein sequence ID" value="MBB4905678.1"/>
    <property type="molecule type" value="Genomic_DNA"/>
</dbReference>
<protein>
    <submittedName>
        <fullName evidence="6">AcrR family transcriptional regulator</fullName>
    </submittedName>
</protein>
<sequence>MSPRRSVAEARQTRVEILACGVRLASAEGLEGLTIGRLAAELNLSKSGVLGHFGTKEELQLAVIDAAADIFAREVADPARAAPPGLRKLTAMCEAWVSYLERRVFPGGCFFTAAASEFDDRPGRVRDTIAGLTSVWDRDLYRQIRTATADGDLPAGTDAEQLVFEVSGVMLGLNHALQLHRDTTAPAKARRALGRLLGQPVAAVLVMLALASGPRFESSIRHRLFRRGRVRLSTAGRGAAWRERRPALKRSGRLKCGAAHTG</sequence>
<dbReference type="PROSITE" id="PS50977">
    <property type="entry name" value="HTH_TETR_2"/>
    <property type="match status" value="1"/>
</dbReference>
<dbReference type="Pfam" id="PF00440">
    <property type="entry name" value="TetR_N"/>
    <property type="match status" value="1"/>
</dbReference>
<dbReference type="PANTHER" id="PTHR47506">
    <property type="entry name" value="TRANSCRIPTIONAL REGULATORY PROTEIN"/>
    <property type="match status" value="1"/>
</dbReference>
<proteinExistence type="predicted"/>
<dbReference type="InterPro" id="IPR036271">
    <property type="entry name" value="Tet_transcr_reg_TetR-rel_C_sf"/>
</dbReference>
<evidence type="ECO:0000256" key="4">
    <source>
        <dbReference type="PROSITE-ProRule" id="PRU00335"/>
    </source>
</evidence>
<evidence type="ECO:0000256" key="1">
    <source>
        <dbReference type="ARBA" id="ARBA00023015"/>
    </source>
</evidence>
<dbReference type="RefSeq" id="WP_184809870.1">
    <property type="nucleotide sequence ID" value="NZ_JACHJQ010000002.1"/>
</dbReference>
<dbReference type="GO" id="GO:0003677">
    <property type="term" value="F:DNA binding"/>
    <property type="evidence" value="ECO:0007669"/>
    <property type="project" value="UniProtKB-UniRule"/>
</dbReference>
<feature type="DNA-binding region" description="H-T-H motif" evidence="4">
    <location>
        <begin position="34"/>
        <end position="53"/>
    </location>
</feature>
<evidence type="ECO:0000256" key="2">
    <source>
        <dbReference type="ARBA" id="ARBA00023125"/>
    </source>
</evidence>
<reference evidence="6 7" key="1">
    <citation type="submission" date="2020-08" db="EMBL/GenBank/DDBJ databases">
        <title>Genomic Encyclopedia of Type Strains, Phase III (KMG-III): the genomes of soil and plant-associated and newly described type strains.</title>
        <authorList>
            <person name="Whitman W."/>
        </authorList>
    </citation>
    <scope>NUCLEOTIDE SEQUENCE [LARGE SCALE GENOMIC DNA]</scope>
    <source>
        <strain evidence="6 7">CECT 8960</strain>
    </source>
</reference>
<keyword evidence="2 4" id="KW-0238">DNA-binding</keyword>
<dbReference type="SUPFAM" id="SSF46689">
    <property type="entry name" value="Homeodomain-like"/>
    <property type="match status" value="1"/>
</dbReference>
<organism evidence="6 7">
    <name type="scientific">Actinophytocola algeriensis</name>
    <dbReference type="NCBI Taxonomy" id="1768010"/>
    <lineage>
        <taxon>Bacteria</taxon>
        <taxon>Bacillati</taxon>
        <taxon>Actinomycetota</taxon>
        <taxon>Actinomycetes</taxon>
        <taxon>Pseudonocardiales</taxon>
        <taxon>Pseudonocardiaceae</taxon>
    </lineage>
</organism>
<keyword evidence="1" id="KW-0805">Transcription regulation</keyword>
<dbReference type="PANTHER" id="PTHR47506:SF6">
    <property type="entry name" value="HTH-TYPE TRANSCRIPTIONAL REPRESSOR NEMR"/>
    <property type="match status" value="1"/>
</dbReference>
<evidence type="ECO:0000259" key="5">
    <source>
        <dbReference type="PROSITE" id="PS50977"/>
    </source>
</evidence>
<dbReference type="InterPro" id="IPR009057">
    <property type="entry name" value="Homeodomain-like_sf"/>
</dbReference>
<keyword evidence="7" id="KW-1185">Reference proteome</keyword>
<gene>
    <name evidence="6" type="ORF">FHR82_001895</name>
</gene>
<dbReference type="AlphaFoldDB" id="A0A7W7Q2G4"/>
<dbReference type="Pfam" id="PF16925">
    <property type="entry name" value="TetR_C_13"/>
    <property type="match status" value="1"/>
</dbReference>
<evidence type="ECO:0000313" key="6">
    <source>
        <dbReference type="EMBL" id="MBB4905678.1"/>
    </source>
</evidence>
<evidence type="ECO:0000313" key="7">
    <source>
        <dbReference type="Proteomes" id="UP000520767"/>
    </source>
</evidence>
<dbReference type="InterPro" id="IPR011075">
    <property type="entry name" value="TetR_C"/>
</dbReference>
<accession>A0A7W7Q2G4</accession>
<evidence type="ECO:0000256" key="3">
    <source>
        <dbReference type="ARBA" id="ARBA00023163"/>
    </source>
</evidence>
<keyword evidence="3" id="KW-0804">Transcription</keyword>
<feature type="domain" description="HTH tetR-type" evidence="5">
    <location>
        <begin position="11"/>
        <end position="71"/>
    </location>
</feature>
<comment type="caution">
    <text evidence="6">The sequence shown here is derived from an EMBL/GenBank/DDBJ whole genome shotgun (WGS) entry which is preliminary data.</text>
</comment>
<dbReference type="Gene3D" id="1.10.357.10">
    <property type="entry name" value="Tetracycline Repressor, domain 2"/>
    <property type="match status" value="1"/>
</dbReference>
<dbReference type="InterPro" id="IPR001647">
    <property type="entry name" value="HTH_TetR"/>
</dbReference>
<dbReference type="Gene3D" id="1.10.10.60">
    <property type="entry name" value="Homeodomain-like"/>
    <property type="match status" value="1"/>
</dbReference>
<dbReference type="SUPFAM" id="SSF48498">
    <property type="entry name" value="Tetracyclin repressor-like, C-terminal domain"/>
    <property type="match status" value="1"/>
</dbReference>
<name>A0A7W7Q2G4_9PSEU</name>